<dbReference type="InterPro" id="IPR013320">
    <property type="entry name" value="ConA-like_dom_sf"/>
</dbReference>
<organism evidence="15 16">
    <name type="scientific">Faecalicatena fissicatena</name>
    <dbReference type="NCBI Taxonomy" id="290055"/>
    <lineage>
        <taxon>Bacteria</taxon>
        <taxon>Bacillati</taxon>
        <taxon>Bacillota</taxon>
        <taxon>Clostridia</taxon>
        <taxon>Lachnospirales</taxon>
        <taxon>Lachnospiraceae</taxon>
        <taxon>Faecalicatena</taxon>
    </lineage>
</organism>
<evidence type="ECO:0000256" key="10">
    <source>
        <dbReference type="SAM" id="MobiDB-lite"/>
    </source>
</evidence>
<evidence type="ECO:0000256" key="7">
    <source>
        <dbReference type="ARBA" id="ARBA00023157"/>
    </source>
</evidence>
<dbReference type="SUPFAM" id="SSF49899">
    <property type="entry name" value="Concanavalin A-like lectins/glucanases"/>
    <property type="match status" value="2"/>
</dbReference>
<reference evidence="15 16" key="1">
    <citation type="journal article" date="2020" name="Cell Host Microbe">
        <title>Functional and Genomic Variation between Human-Derived Isolates of Lachnospiraceae Reveals Inter- and Intra-Species Diversity.</title>
        <authorList>
            <person name="Sorbara M.T."/>
            <person name="Littmann E.R."/>
            <person name="Fontana E."/>
            <person name="Moody T.U."/>
            <person name="Kohout C.E."/>
            <person name="Gjonbalaj M."/>
            <person name="Eaton V."/>
            <person name="Seok R."/>
            <person name="Leiner I.M."/>
            <person name="Pamer E.G."/>
        </authorList>
    </citation>
    <scope>NUCLEOTIDE SEQUENCE [LARGE SCALE GENOMIC DNA]</scope>
    <source>
        <strain evidence="15 16">MSK.14.16</strain>
    </source>
</reference>
<comment type="caution">
    <text evidence="15">The sequence shown here is derived from an EMBL/GenBank/DDBJ whole genome shotgun (WGS) entry which is preliminary data.</text>
</comment>
<feature type="signal peptide" evidence="11">
    <location>
        <begin position="1"/>
        <end position="23"/>
    </location>
</feature>
<dbReference type="Pfam" id="PF16353">
    <property type="entry name" value="LacZ_4"/>
    <property type="match status" value="1"/>
</dbReference>
<dbReference type="InterPro" id="IPR004199">
    <property type="entry name" value="B-gal_small/dom_5"/>
</dbReference>
<protein>
    <recommendedName>
        <fullName evidence="4">Beta-galactosidase</fullName>
        <ecNumber evidence="3">3.2.1.23</ecNumber>
    </recommendedName>
    <alternativeName>
        <fullName evidence="9">Lactase</fullName>
    </alternativeName>
</protein>
<dbReference type="Gene3D" id="2.60.120.200">
    <property type="match status" value="2"/>
</dbReference>
<dbReference type="PROSITE" id="PS00608">
    <property type="entry name" value="GLYCOSYL_HYDROL_F2_2"/>
    <property type="match status" value="1"/>
</dbReference>
<dbReference type="InterPro" id="IPR011013">
    <property type="entry name" value="Gal_mutarotase_sf_dom"/>
</dbReference>
<dbReference type="SUPFAM" id="SSF49785">
    <property type="entry name" value="Galactose-binding domain-like"/>
    <property type="match status" value="1"/>
</dbReference>
<feature type="chain" id="PRO_5045854369" description="Beta-galactosidase" evidence="11">
    <location>
        <begin position="24"/>
        <end position="2066"/>
    </location>
</feature>
<comment type="similarity">
    <text evidence="2">Belongs to the glycosyl hydrolase 2 family.</text>
</comment>
<evidence type="ECO:0000256" key="6">
    <source>
        <dbReference type="ARBA" id="ARBA00022801"/>
    </source>
</evidence>
<dbReference type="PANTHER" id="PTHR46323:SF2">
    <property type="entry name" value="BETA-GALACTOSIDASE"/>
    <property type="match status" value="1"/>
</dbReference>
<proteinExistence type="inferred from homology"/>
<keyword evidence="5 11" id="KW-0732">Signal</keyword>
<dbReference type="InterPro" id="IPR014718">
    <property type="entry name" value="GH-type_carb-bd"/>
</dbReference>
<evidence type="ECO:0000256" key="4">
    <source>
        <dbReference type="ARBA" id="ARBA00013303"/>
    </source>
</evidence>
<dbReference type="Gene3D" id="3.20.20.80">
    <property type="entry name" value="Glycosidases"/>
    <property type="match status" value="2"/>
</dbReference>
<evidence type="ECO:0000256" key="2">
    <source>
        <dbReference type="ARBA" id="ARBA00007401"/>
    </source>
</evidence>
<dbReference type="InterPro" id="IPR006104">
    <property type="entry name" value="Glyco_hydro_2_N"/>
</dbReference>
<dbReference type="Pfam" id="PF02368">
    <property type="entry name" value="Big_2"/>
    <property type="match status" value="2"/>
</dbReference>
<dbReference type="InterPro" id="IPR006103">
    <property type="entry name" value="Glyco_hydro_2_cat"/>
</dbReference>
<dbReference type="InterPro" id="IPR008964">
    <property type="entry name" value="Invasin/intimin_cell_adhesion"/>
</dbReference>
<feature type="compositionally biased region" description="Polar residues" evidence="10">
    <location>
        <begin position="40"/>
        <end position="54"/>
    </location>
</feature>
<dbReference type="InterPro" id="IPR006558">
    <property type="entry name" value="LamG-like"/>
</dbReference>
<evidence type="ECO:0000256" key="1">
    <source>
        <dbReference type="ARBA" id="ARBA00001412"/>
    </source>
</evidence>
<feature type="region of interest" description="Disordered" evidence="10">
    <location>
        <begin position="35"/>
        <end position="54"/>
    </location>
</feature>
<sequence>MKWRKVMAFSLAASMIAGQAVSAAPAAEAASESALQTQADSKSNTNASYTDPWTKTAVPNQAAKVTSDVDKTKFTHKEWTGETYTDVDGNQVKAADVYGINTEPASTFATTNVVYDSVDKAIKGAKDYDKAASKYVQFLTGKDQADWSLVVLQNQALAQGDAYKDFYKTDYKATTNDWKTNLQLPCSWTRQGFDFSIYTNVTMPWQSKYDSNVSAPNAPANYNPVGLYRKTFKVTDDMKAANGRVYLSFQGVESSYYVYVNGKEVGYSEDSYSPHSFDITDYLTTDGSDNLLAVEVHKFCDGTWMEDQDMYYDGGIFRDVYLYSAPLVHIQDYKVETDLDENYENATMKLNVTVANASKAAAEGYKVDVRLYDQDGKMFVNDMTMDLDTVPAADGDTDGSVSTAGSKLVLSPELWSAETPNLYTMVLSLYDSKTGTYMGSVSQQLGFREIEFTKSEVDTNGNRITTDSEYKPITINGKQLLLKGTNRHDTDPEYGKYVPHETQEEDIKLMKQYNLNALRTSHYSNDEYLYYLCDKYGIYVMGETNLESHALMNQGEKQVNFKNLAMDRTVTAFNRLKNRTAIVMWSTGNENYYSSSASYANGMFYDLIWYFKNNDSTRPIHSESSDGNNGTDMRSNMYPSVDTLYSRAAANMPYVLCEYDHAMGNAVGNLKEYWDAIRSSDNMLGGFIWDWVDQSRILSLDNLPQSYIVTEKKDGVVGSASINSVNENPDSEALTSKSANGYALFESDKYNEALSGSGKSFTVEVICKPASDGADKVLMAKGDQQFALKTNSSKQLEFFAYYNGSWNSVTAKKPDNWVGNWHQVVATYDKGAIKIYCDGVLLGQGTGNTTIASSSVALGVGCSADNGRTFDGEISIGRVYNRALSLEEIKAQNSTTPAITEKSDDVLLWADFVGLTVDESSKPYDYYADTDAHTNLYSDEIKGSFYGYGGDSGESPNDNSFCVNGLVSPDRDVQPELYEVKYQYQSVWFTADDSKLLGETIDVYNENNFLNLNDFDVTWTLTEDGKAIGSGKLSAEDTNLAGRESGTIKVPYRASMPEEKKAGAEYYLNLSVQLKEDTEWAKAGHEVAYEQFQIPAEVTKVEPTVNTNVTVDESAEDVIKVSGTDFSFEVEKATGTLKNYVYKGETLLTSGPVPNYWRGILNNDNGNYDGNWKNVNKNVTASDIAVGTNDAGQKTIRVTLASASQANLKQTMVYKVDGSGAVTVDATVDATGTSLGRYIRIGTVMELPEGYENVEWYGNGPVEAMWDREDFATVGRYSNTVSGMFYPYLDTQDTGTVTGVKWISVTNPSAKSAMAIAATDTVEASALHFTVDDLDQAQHPYELTKLDSTILTVNYRSQGTGNKSCGADTLSAYLLPNNKAYTYEYTMVPYTTKDSDPMDVTRAYRTVASVSEDDIIKAAAEELNAKIDEIDELYVQRASDATELQNMLVSYNALAEEGKALVGELRYQKLQEAIALAKKFAETEDAAVVVQDKSANHYDMDISAAATANIAEKDGEISLKGYADVTGETADETFNSLIGGNKAFTIEAVFNPNNVGYNGADYNMIASKGDSSAAFRVSEQTVYFFIKNTNGSWKTVQVPLTSEEMNQWLHVAAVYDGNNISVYVEGKEMVTTQNVGNVATTTYPLGIGYCPETRRLSSGYLKNIRVYSAALSKDDLDNGTYKADNEKTVLWYDFDEYKYNNIDMSATGVHVSTDALELKEAESAQVSAAIAPYYAKGEIVFTSEDETVATVDEKGNVTAVKAGETKIKVSVKDSDVYAEISVKVNGEPVVEKPITGVSVKADKSELKVGETAKLTAAITPEDTTDSKDLKYESSDKAVAEVSDAGVVTAKAAGKAVITVSSAARPDVKATVEINVKAKDNELETKEPDSETETKAPQTETKAPETEKPDVPKKVPAKGSVHKSADGKLAFKVTKSDAKNGTVTVSKLLKKTVKTVTIPATVTIDGYTFKVTAVANNVFKNASRLKSVVIGANVKSIGKSSFYKCKKLATITFKGIKAPGVGKNAFKSGKSKVTVKVPKKMKKSQLNKLKKALKKAGVKKVSYKKTK</sequence>
<dbReference type="Gene3D" id="2.70.98.10">
    <property type="match status" value="1"/>
</dbReference>
<dbReference type="Pfam" id="PF13306">
    <property type="entry name" value="LRR_5"/>
    <property type="match status" value="1"/>
</dbReference>
<dbReference type="InterPro" id="IPR006101">
    <property type="entry name" value="Glyco_hydro_2"/>
</dbReference>
<dbReference type="Gene3D" id="3.80.10.10">
    <property type="entry name" value="Ribonuclease Inhibitor"/>
    <property type="match status" value="1"/>
</dbReference>
<evidence type="ECO:0000256" key="8">
    <source>
        <dbReference type="ARBA" id="ARBA00023295"/>
    </source>
</evidence>
<dbReference type="InterPro" id="IPR017853">
    <property type="entry name" value="GH"/>
</dbReference>
<feature type="compositionally biased region" description="Basic and acidic residues" evidence="10">
    <location>
        <begin position="1901"/>
        <end position="1912"/>
    </location>
</feature>
<dbReference type="InterPro" id="IPR013783">
    <property type="entry name" value="Ig-like_fold"/>
</dbReference>
<dbReference type="Pfam" id="PF02929">
    <property type="entry name" value="Bgal_small_N"/>
    <property type="match status" value="1"/>
</dbReference>
<dbReference type="RefSeq" id="WP_173865924.1">
    <property type="nucleotide sequence ID" value="NZ_JAAWUU010000010.1"/>
</dbReference>
<dbReference type="Gene3D" id="2.60.40.1080">
    <property type="match status" value="2"/>
</dbReference>
<gene>
    <name evidence="15" type="ORF">HFM93_04210</name>
</gene>
<dbReference type="Pfam" id="PF02836">
    <property type="entry name" value="Glyco_hydro_2_C"/>
    <property type="match status" value="2"/>
</dbReference>
<dbReference type="Pfam" id="PF13385">
    <property type="entry name" value="Laminin_G_3"/>
    <property type="match status" value="2"/>
</dbReference>
<evidence type="ECO:0000259" key="13">
    <source>
        <dbReference type="SMART" id="SM00635"/>
    </source>
</evidence>
<dbReference type="SUPFAM" id="SSF51445">
    <property type="entry name" value="(Trans)glycosidases"/>
    <property type="match status" value="1"/>
</dbReference>
<dbReference type="SUPFAM" id="SSF74650">
    <property type="entry name" value="Galactose mutarotase-like"/>
    <property type="match status" value="1"/>
</dbReference>
<feature type="region of interest" description="Disordered" evidence="10">
    <location>
        <begin position="1878"/>
        <end position="1921"/>
    </location>
</feature>
<dbReference type="Gene3D" id="2.60.120.260">
    <property type="entry name" value="Galactose-binding domain-like"/>
    <property type="match status" value="1"/>
</dbReference>
<dbReference type="SMART" id="SM01038">
    <property type="entry name" value="Bgal_small_N"/>
    <property type="match status" value="1"/>
</dbReference>
<evidence type="ECO:0000256" key="5">
    <source>
        <dbReference type="ARBA" id="ARBA00022729"/>
    </source>
</evidence>
<dbReference type="Gene3D" id="2.60.40.10">
    <property type="entry name" value="Immunoglobulins"/>
    <property type="match status" value="2"/>
</dbReference>
<evidence type="ECO:0000256" key="3">
    <source>
        <dbReference type="ARBA" id="ARBA00012756"/>
    </source>
</evidence>
<dbReference type="InterPro" id="IPR032312">
    <property type="entry name" value="LacZ_4"/>
</dbReference>
<comment type="catalytic activity">
    <reaction evidence="1">
        <text>Hydrolysis of terminal non-reducing beta-D-galactose residues in beta-D-galactosides.</text>
        <dbReference type="EC" id="3.2.1.23"/>
    </reaction>
</comment>
<feature type="compositionally biased region" description="Basic and acidic residues" evidence="10">
    <location>
        <begin position="1878"/>
        <end position="1893"/>
    </location>
</feature>
<dbReference type="Pfam" id="PF00703">
    <property type="entry name" value="Glyco_hydro_2"/>
    <property type="match status" value="1"/>
</dbReference>
<keyword evidence="16" id="KW-1185">Reference proteome</keyword>
<evidence type="ECO:0000259" key="12">
    <source>
        <dbReference type="SMART" id="SM00560"/>
    </source>
</evidence>
<keyword evidence="6" id="KW-0378">Hydrolase</keyword>
<keyword evidence="8" id="KW-0326">Glycosidase</keyword>
<feature type="domain" description="LamG-like jellyroll fold" evidence="12">
    <location>
        <begin position="759"/>
        <end position="887"/>
    </location>
</feature>
<feature type="domain" description="BIG2" evidence="13">
    <location>
        <begin position="1793"/>
        <end position="1871"/>
    </location>
</feature>
<evidence type="ECO:0000313" key="15">
    <source>
        <dbReference type="EMBL" id="NSG29495.1"/>
    </source>
</evidence>
<dbReference type="Proteomes" id="UP000821846">
    <property type="component" value="Unassembled WGS sequence"/>
</dbReference>
<dbReference type="InterPro" id="IPR008979">
    <property type="entry name" value="Galactose-bd-like_sf"/>
</dbReference>
<dbReference type="SMART" id="SM00635">
    <property type="entry name" value="BID_2"/>
    <property type="match status" value="2"/>
</dbReference>
<evidence type="ECO:0000256" key="11">
    <source>
        <dbReference type="SAM" id="SignalP"/>
    </source>
</evidence>
<dbReference type="InterPro" id="IPR050347">
    <property type="entry name" value="Bact_Beta-galactosidase"/>
</dbReference>
<dbReference type="PANTHER" id="PTHR46323">
    <property type="entry name" value="BETA-GALACTOSIDASE"/>
    <property type="match status" value="1"/>
</dbReference>
<dbReference type="Pfam" id="PF02837">
    <property type="entry name" value="Glyco_hydro_2_N"/>
    <property type="match status" value="1"/>
</dbReference>
<evidence type="ECO:0000256" key="9">
    <source>
        <dbReference type="ARBA" id="ARBA00032230"/>
    </source>
</evidence>
<keyword evidence="7" id="KW-1015">Disulfide bond</keyword>
<dbReference type="EMBL" id="JAAWUZ010000009">
    <property type="protein sequence ID" value="NSG29495.1"/>
    <property type="molecule type" value="Genomic_DNA"/>
</dbReference>
<dbReference type="InterPro" id="IPR032675">
    <property type="entry name" value="LRR_dom_sf"/>
</dbReference>
<dbReference type="EC" id="3.2.1.23" evidence="3"/>
<feature type="domain" description="BIG2" evidence="13">
    <location>
        <begin position="1705"/>
        <end position="1779"/>
    </location>
</feature>
<dbReference type="PRINTS" id="PR00132">
    <property type="entry name" value="GLHYDRLASE2"/>
</dbReference>
<dbReference type="SMART" id="SM00560">
    <property type="entry name" value="LamGL"/>
    <property type="match status" value="2"/>
</dbReference>
<evidence type="ECO:0000313" key="16">
    <source>
        <dbReference type="Proteomes" id="UP000821846"/>
    </source>
</evidence>
<dbReference type="InterPro" id="IPR026906">
    <property type="entry name" value="LRR_5"/>
</dbReference>
<dbReference type="InterPro" id="IPR006102">
    <property type="entry name" value="Ig-like_GH2"/>
</dbReference>
<accession>A0ABX2GX94</accession>
<name>A0ABX2GX94_9FIRM</name>
<dbReference type="SUPFAM" id="SSF49303">
    <property type="entry name" value="beta-Galactosidase/glucuronidase domain"/>
    <property type="match status" value="2"/>
</dbReference>
<dbReference type="SUPFAM" id="SSF49373">
    <property type="entry name" value="Invasin/intimin cell-adhesion fragments"/>
    <property type="match status" value="2"/>
</dbReference>
<dbReference type="InterPro" id="IPR036156">
    <property type="entry name" value="Beta-gal/glucu_dom_sf"/>
</dbReference>
<dbReference type="InterPro" id="IPR003343">
    <property type="entry name" value="Big_2"/>
</dbReference>
<feature type="domain" description="Beta galactosidase small chain/" evidence="14">
    <location>
        <begin position="1120"/>
        <end position="1388"/>
    </location>
</feature>
<dbReference type="InterPro" id="IPR023232">
    <property type="entry name" value="Glyco_hydro_2_AS"/>
</dbReference>
<evidence type="ECO:0000259" key="14">
    <source>
        <dbReference type="SMART" id="SM01038"/>
    </source>
</evidence>
<feature type="domain" description="LamG-like jellyroll fold" evidence="12">
    <location>
        <begin position="1542"/>
        <end position="1674"/>
    </location>
</feature>